<evidence type="ECO:0000256" key="2">
    <source>
        <dbReference type="ARBA" id="ARBA00009592"/>
    </source>
</evidence>
<dbReference type="FunFam" id="3.80.10.10:FF:000649">
    <property type="entry name" value="Leucine Rich Repeat family protein"/>
    <property type="match status" value="1"/>
</dbReference>
<comment type="subcellular location">
    <subcellularLocation>
        <location evidence="1">Cell membrane</location>
        <topology evidence="1">Single-pass type I membrane protein</topology>
    </subcellularLocation>
</comment>
<dbReference type="AlphaFoldDB" id="A0A5J9VG76"/>
<keyword evidence="5" id="KW-0812">Transmembrane</keyword>
<evidence type="ECO:0000313" key="14">
    <source>
        <dbReference type="Proteomes" id="UP000324897"/>
    </source>
</evidence>
<proteinExistence type="inferred from homology"/>
<feature type="compositionally biased region" description="Basic residues" evidence="11">
    <location>
        <begin position="525"/>
        <end position="534"/>
    </location>
</feature>
<evidence type="ECO:0000313" key="13">
    <source>
        <dbReference type="EMBL" id="TVU34447.1"/>
    </source>
</evidence>
<feature type="region of interest" description="Disordered" evidence="11">
    <location>
        <begin position="469"/>
        <end position="563"/>
    </location>
</feature>
<evidence type="ECO:0000256" key="8">
    <source>
        <dbReference type="ARBA" id="ARBA00022989"/>
    </source>
</evidence>
<dbReference type="FunFam" id="3.80.10.10:FF:000383">
    <property type="entry name" value="Leucine-rich repeat receptor protein kinase EMS1"/>
    <property type="match status" value="1"/>
</dbReference>
<gene>
    <name evidence="13" type="ORF">EJB05_16279</name>
</gene>
<dbReference type="PANTHER" id="PTHR48063">
    <property type="entry name" value="LRR RECEPTOR-LIKE KINASE"/>
    <property type="match status" value="1"/>
</dbReference>
<sequence length="757" mass="84656">MASKMIGCLLRLLGAAAIIFVLFVTLILPISSAHARAIEVRGCIASEREALLSFRESFLDPALRHSSWRGQDCCQWKGVRCSNRTGHVVKLDLRGDQVFPEATPLRGELSSSITTLRHLRYLDLSSNCFKIRKIPLFLGTLKNLKYLNLSYANFVGSIPSQLGNLSRLQYLDLSGNFYGLYLSDLSWLPRLPSLSSLNMSSVDLSLAKDWVRWVNMLPNLKSLVLPDCLLNSTLSTTHILHSNLTHLEILDLSNNQFYSALRHNWFWNLTTIKELYLSYCGWFGPIPDALENMIRIEIIYLDNNYLSGIMPSNWKNLCSLQILVLKSNNINGDIMGRMPECSWSKLRTLDLQGANLTGQLPVWIGNLTRLSYLDISINMFVGSIPLGIGNMTSLCYLDLSQNMLIGSVPLGIGNLTSLTYVDLSRNKLVSVRCIVAVRILASRVSRSHLRPPPPANRRLAADKQLHHPLLLPSHRPDPQPPRLSGRAVARPPPPRLHGSRAAARHARARRRASRRRGLRGAPPRPARRASRPRGPRASPWSATPRHGLPRAPPRVPPPRPAAAPAPCALCPGTSVSSCLCSDWSPKRLRKGRRTRRQKGLHDCCQMALPFGARPGAIPVPRCPVLFNGINWGEFAFHMEVHMGGQQLWGYLTGDRPCPPCPRVPVQPTYPPDANEATKTNMLEEFEAELDAYQSDLANYETWCREEACAKAILLASMETDLSLTLKGLTTTQQMWAHLRRSYEIRNEAMYLAVVEEA</sequence>
<feature type="compositionally biased region" description="Basic residues" evidence="11">
    <location>
        <begin position="502"/>
        <end position="518"/>
    </location>
</feature>
<name>A0A5J9VG76_9POAL</name>
<keyword evidence="14" id="KW-1185">Reference proteome</keyword>
<keyword evidence="9" id="KW-0472">Membrane</keyword>
<evidence type="ECO:0000256" key="10">
    <source>
        <dbReference type="ARBA" id="ARBA00023180"/>
    </source>
</evidence>
<dbReference type="PANTHER" id="PTHR48063:SF31">
    <property type="entry name" value="OS01G0601700 PROTEIN"/>
    <property type="match status" value="1"/>
</dbReference>
<keyword evidence="3" id="KW-1003">Cell membrane</keyword>
<protein>
    <recommendedName>
        <fullName evidence="12">Leucine-rich repeat-containing N-terminal plant-type domain-containing protein</fullName>
    </recommendedName>
</protein>
<evidence type="ECO:0000256" key="3">
    <source>
        <dbReference type="ARBA" id="ARBA00022475"/>
    </source>
</evidence>
<dbReference type="SUPFAM" id="SSF52058">
    <property type="entry name" value="L domain-like"/>
    <property type="match status" value="1"/>
</dbReference>
<dbReference type="InterPro" id="IPR025875">
    <property type="entry name" value="Leu-rich_rpt_4"/>
</dbReference>
<feature type="compositionally biased region" description="Pro residues" evidence="11">
    <location>
        <begin position="550"/>
        <end position="563"/>
    </location>
</feature>
<keyword evidence="4" id="KW-0433">Leucine-rich repeat</keyword>
<dbReference type="SMART" id="SM00369">
    <property type="entry name" value="LRR_TYP"/>
    <property type="match status" value="4"/>
</dbReference>
<dbReference type="OrthoDB" id="1907415at2759"/>
<dbReference type="Pfam" id="PF12799">
    <property type="entry name" value="LRR_4"/>
    <property type="match status" value="1"/>
</dbReference>
<dbReference type="InterPro" id="IPR003591">
    <property type="entry name" value="Leu-rich_rpt_typical-subtyp"/>
</dbReference>
<evidence type="ECO:0000259" key="12">
    <source>
        <dbReference type="Pfam" id="PF08263"/>
    </source>
</evidence>
<dbReference type="EMBL" id="RWGY01000009">
    <property type="protein sequence ID" value="TVU34447.1"/>
    <property type="molecule type" value="Genomic_DNA"/>
</dbReference>
<dbReference type="Gramene" id="TVU34447">
    <property type="protein sequence ID" value="TVU34447"/>
    <property type="gene ID" value="EJB05_16279"/>
</dbReference>
<accession>A0A5J9VG76</accession>
<feature type="domain" description="Leucine-rich repeat-containing N-terminal plant-type" evidence="12">
    <location>
        <begin position="45"/>
        <end position="82"/>
    </location>
</feature>
<keyword evidence="6" id="KW-0732">Signal</keyword>
<comment type="caution">
    <text evidence="13">The sequence shown here is derived from an EMBL/GenBank/DDBJ whole genome shotgun (WGS) entry which is preliminary data.</text>
</comment>
<reference evidence="13 14" key="1">
    <citation type="journal article" date="2019" name="Sci. Rep.">
        <title>A high-quality genome of Eragrostis curvula grass provides insights into Poaceae evolution and supports new strategies to enhance forage quality.</title>
        <authorList>
            <person name="Carballo J."/>
            <person name="Santos B.A.C.M."/>
            <person name="Zappacosta D."/>
            <person name="Garbus I."/>
            <person name="Selva J.P."/>
            <person name="Gallo C.A."/>
            <person name="Diaz A."/>
            <person name="Albertini E."/>
            <person name="Caccamo M."/>
            <person name="Echenique V."/>
        </authorList>
    </citation>
    <scope>NUCLEOTIDE SEQUENCE [LARGE SCALE GENOMIC DNA]</scope>
    <source>
        <strain evidence="14">cv. Victoria</strain>
        <tissue evidence="13">Leaf</tissue>
    </source>
</reference>
<organism evidence="13 14">
    <name type="scientific">Eragrostis curvula</name>
    <name type="common">weeping love grass</name>
    <dbReference type="NCBI Taxonomy" id="38414"/>
    <lineage>
        <taxon>Eukaryota</taxon>
        <taxon>Viridiplantae</taxon>
        <taxon>Streptophyta</taxon>
        <taxon>Embryophyta</taxon>
        <taxon>Tracheophyta</taxon>
        <taxon>Spermatophyta</taxon>
        <taxon>Magnoliopsida</taxon>
        <taxon>Liliopsida</taxon>
        <taxon>Poales</taxon>
        <taxon>Poaceae</taxon>
        <taxon>PACMAD clade</taxon>
        <taxon>Chloridoideae</taxon>
        <taxon>Eragrostideae</taxon>
        <taxon>Eragrostidinae</taxon>
        <taxon>Eragrostis</taxon>
    </lineage>
</organism>
<evidence type="ECO:0000256" key="4">
    <source>
        <dbReference type="ARBA" id="ARBA00022614"/>
    </source>
</evidence>
<evidence type="ECO:0000256" key="7">
    <source>
        <dbReference type="ARBA" id="ARBA00022737"/>
    </source>
</evidence>
<dbReference type="InterPro" id="IPR013210">
    <property type="entry name" value="LRR_N_plant-typ"/>
</dbReference>
<dbReference type="Pfam" id="PF08263">
    <property type="entry name" value="LRRNT_2"/>
    <property type="match status" value="1"/>
</dbReference>
<dbReference type="Pfam" id="PF00560">
    <property type="entry name" value="LRR_1"/>
    <property type="match status" value="4"/>
</dbReference>
<evidence type="ECO:0000256" key="11">
    <source>
        <dbReference type="SAM" id="MobiDB-lite"/>
    </source>
</evidence>
<dbReference type="InterPro" id="IPR046956">
    <property type="entry name" value="RLP23-like"/>
</dbReference>
<dbReference type="Proteomes" id="UP000324897">
    <property type="component" value="Unassembled WGS sequence"/>
</dbReference>
<comment type="similarity">
    <text evidence="2">Belongs to the RLP family.</text>
</comment>
<dbReference type="GO" id="GO:0005886">
    <property type="term" value="C:plasma membrane"/>
    <property type="evidence" value="ECO:0007669"/>
    <property type="project" value="UniProtKB-SubCell"/>
</dbReference>
<dbReference type="InterPro" id="IPR001611">
    <property type="entry name" value="Leu-rich_rpt"/>
</dbReference>
<evidence type="ECO:0000256" key="1">
    <source>
        <dbReference type="ARBA" id="ARBA00004251"/>
    </source>
</evidence>
<dbReference type="InterPro" id="IPR032675">
    <property type="entry name" value="LRR_dom_sf"/>
</dbReference>
<keyword evidence="10" id="KW-0325">Glycoprotein</keyword>
<feature type="non-terminal residue" evidence="13">
    <location>
        <position position="1"/>
    </location>
</feature>
<dbReference type="Gene3D" id="3.80.10.10">
    <property type="entry name" value="Ribonuclease Inhibitor"/>
    <property type="match status" value="2"/>
</dbReference>
<keyword evidence="7" id="KW-0677">Repeat</keyword>
<evidence type="ECO:0000256" key="5">
    <source>
        <dbReference type="ARBA" id="ARBA00022692"/>
    </source>
</evidence>
<evidence type="ECO:0000256" key="9">
    <source>
        <dbReference type="ARBA" id="ARBA00023136"/>
    </source>
</evidence>
<keyword evidence="8" id="KW-1133">Transmembrane helix</keyword>
<evidence type="ECO:0000256" key="6">
    <source>
        <dbReference type="ARBA" id="ARBA00022729"/>
    </source>
</evidence>